<keyword evidence="3" id="KW-0998">Cell outer membrane</keyword>
<evidence type="ECO:0000259" key="7">
    <source>
        <dbReference type="PROSITE" id="PS51123"/>
    </source>
</evidence>
<dbReference type="PANTHER" id="PTHR30329">
    <property type="entry name" value="STATOR ELEMENT OF FLAGELLAR MOTOR COMPLEX"/>
    <property type="match status" value="1"/>
</dbReference>
<organism evidence="8 9">
    <name type="scientific">Segetibacter aerophilus</name>
    <dbReference type="NCBI Taxonomy" id="670293"/>
    <lineage>
        <taxon>Bacteria</taxon>
        <taxon>Pseudomonadati</taxon>
        <taxon>Bacteroidota</taxon>
        <taxon>Chitinophagia</taxon>
        <taxon>Chitinophagales</taxon>
        <taxon>Chitinophagaceae</taxon>
        <taxon>Segetibacter</taxon>
    </lineage>
</organism>
<evidence type="ECO:0000256" key="4">
    <source>
        <dbReference type="PROSITE-ProRule" id="PRU00473"/>
    </source>
</evidence>
<feature type="region of interest" description="Disordered" evidence="5">
    <location>
        <begin position="183"/>
        <end position="202"/>
    </location>
</feature>
<keyword evidence="9" id="KW-1185">Reference proteome</keyword>
<dbReference type="PANTHER" id="PTHR30329:SF21">
    <property type="entry name" value="LIPOPROTEIN YIAD-RELATED"/>
    <property type="match status" value="1"/>
</dbReference>
<evidence type="ECO:0000256" key="1">
    <source>
        <dbReference type="ARBA" id="ARBA00004442"/>
    </source>
</evidence>
<evidence type="ECO:0000256" key="3">
    <source>
        <dbReference type="ARBA" id="ARBA00023237"/>
    </source>
</evidence>
<keyword evidence="6" id="KW-1133">Transmembrane helix</keyword>
<evidence type="ECO:0000256" key="6">
    <source>
        <dbReference type="SAM" id="Phobius"/>
    </source>
</evidence>
<dbReference type="OrthoDB" id="853367at2"/>
<name>A0A512BJZ3_9BACT</name>
<dbReference type="RefSeq" id="WP_147206389.1">
    <property type="nucleotide sequence ID" value="NZ_BJYT01000051.1"/>
</dbReference>
<dbReference type="CDD" id="cd07185">
    <property type="entry name" value="OmpA_C-like"/>
    <property type="match status" value="1"/>
</dbReference>
<accession>A0A512BJZ3</accession>
<dbReference type="InterPro" id="IPR006664">
    <property type="entry name" value="OMP_bac"/>
</dbReference>
<comment type="caution">
    <text evidence="8">The sequence shown here is derived from an EMBL/GenBank/DDBJ whole genome shotgun (WGS) entry which is preliminary data.</text>
</comment>
<evidence type="ECO:0000256" key="5">
    <source>
        <dbReference type="SAM" id="MobiDB-lite"/>
    </source>
</evidence>
<dbReference type="PROSITE" id="PS51123">
    <property type="entry name" value="OMPA_2"/>
    <property type="match status" value="1"/>
</dbReference>
<evidence type="ECO:0000313" key="9">
    <source>
        <dbReference type="Proteomes" id="UP000321513"/>
    </source>
</evidence>
<dbReference type="InterPro" id="IPR006665">
    <property type="entry name" value="OmpA-like"/>
</dbReference>
<feature type="domain" description="OmpA-like" evidence="7">
    <location>
        <begin position="92"/>
        <end position="211"/>
    </location>
</feature>
<dbReference type="InterPro" id="IPR036737">
    <property type="entry name" value="OmpA-like_sf"/>
</dbReference>
<evidence type="ECO:0000256" key="2">
    <source>
        <dbReference type="ARBA" id="ARBA00023136"/>
    </source>
</evidence>
<dbReference type="Proteomes" id="UP000321513">
    <property type="component" value="Unassembled WGS sequence"/>
</dbReference>
<evidence type="ECO:0000313" key="8">
    <source>
        <dbReference type="EMBL" id="GEO12274.1"/>
    </source>
</evidence>
<dbReference type="SUPFAM" id="SSF103088">
    <property type="entry name" value="OmpA-like"/>
    <property type="match status" value="1"/>
</dbReference>
<dbReference type="EMBL" id="BJYT01000051">
    <property type="protein sequence ID" value="GEO12274.1"/>
    <property type="molecule type" value="Genomic_DNA"/>
</dbReference>
<dbReference type="GO" id="GO:0009279">
    <property type="term" value="C:cell outer membrane"/>
    <property type="evidence" value="ECO:0007669"/>
    <property type="project" value="UniProtKB-SubCell"/>
</dbReference>
<dbReference type="PRINTS" id="PR01021">
    <property type="entry name" value="OMPADOMAIN"/>
</dbReference>
<feature type="compositionally biased region" description="Polar residues" evidence="5">
    <location>
        <begin position="188"/>
        <end position="197"/>
    </location>
</feature>
<keyword evidence="2 4" id="KW-0472">Membrane</keyword>
<dbReference type="InterPro" id="IPR050330">
    <property type="entry name" value="Bact_OuterMem_StrucFunc"/>
</dbReference>
<gene>
    <name evidence="8" type="ORF">SAE01_47700</name>
</gene>
<protein>
    <recommendedName>
        <fullName evidence="7">OmpA-like domain-containing protein</fullName>
    </recommendedName>
</protein>
<comment type="subcellular location">
    <subcellularLocation>
        <location evidence="1">Cell outer membrane</location>
    </subcellularLocation>
</comment>
<proteinExistence type="predicted"/>
<feature type="transmembrane region" description="Helical" evidence="6">
    <location>
        <begin position="14"/>
        <end position="32"/>
    </location>
</feature>
<dbReference type="Pfam" id="PF00691">
    <property type="entry name" value="OmpA"/>
    <property type="match status" value="1"/>
</dbReference>
<dbReference type="Gene3D" id="3.30.1330.60">
    <property type="entry name" value="OmpA-like domain"/>
    <property type="match status" value="1"/>
</dbReference>
<dbReference type="AlphaFoldDB" id="A0A512BJZ3"/>
<keyword evidence="6" id="KW-0812">Transmembrane</keyword>
<sequence length="214" mass="22818">MANLDVQPKKKGSILPWLLLALGLLALLFFLFKGCGKNEGDTNTTTAMSSDSASTSATASAASSSWDDIDFNGPRANYEEITDSNINVRGNNNYGIYGVGENILFDKGKSDIRSAAEQNLQQISASIAKRYSGGEVRIYGYTDATGDAAANKQLAEQRAASVRSWLVKNGKVDEGRISLHPIGEAQPVASNATSEGRQQNRRVEIVAKGAQSGQ</sequence>
<reference evidence="8 9" key="1">
    <citation type="submission" date="2019-07" db="EMBL/GenBank/DDBJ databases">
        <title>Whole genome shotgun sequence of Segetibacter aerophilus NBRC 106135.</title>
        <authorList>
            <person name="Hosoyama A."/>
            <person name="Uohara A."/>
            <person name="Ohji S."/>
            <person name="Ichikawa N."/>
        </authorList>
    </citation>
    <scope>NUCLEOTIDE SEQUENCE [LARGE SCALE GENOMIC DNA]</scope>
    <source>
        <strain evidence="8 9">NBRC 106135</strain>
    </source>
</reference>